<feature type="transmembrane region" description="Helical" evidence="7">
    <location>
        <begin position="632"/>
        <end position="654"/>
    </location>
</feature>
<comment type="caution">
    <text evidence="8">The sequence shown here is derived from an EMBL/GenBank/DDBJ whole genome shotgun (WGS) entry which is preliminary data.</text>
</comment>
<keyword evidence="3 7" id="KW-0812">Transmembrane</keyword>
<dbReference type="PANTHER" id="PTHR43243">
    <property type="entry name" value="INNER MEMBRANE TRANSPORTER YGJI-RELATED"/>
    <property type="match status" value="1"/>
</dbReference>
<feature type="transmembrane region" description="Helical" evidence="7">
    <location>
        <begin position="332"/>
        <end position="351"/>
    </location>
</feature>
<keyword evidence="5 7" id="KW-0472">Membrane</keyword>
<dbReference type="Pfam" id="PF13520">
    <property type="entry name" value="AA_permease_2"/>
    <property type="match status" value="1"/>
</dbReference>
<comment type="subcellular location">
    <subcellularLocation>
        <location evidence="1">Membrane</location>
        <topology evidence="1">Multi-pass membrane protein</topology>
    </subcellularLocation>
</comment>
<feature type="transmembrane region" description="Helical" evidence="7">
    <location>
        <begin position="6"/>
        <end position="31"/>
    </location>
</feature>
<dbReference type="GO" id="GO:0005886">
    <property type="term" value="C:plasma membrane"/>
    <property type="evidence" value="ECO:0007669"/>
    <property type="project" value="TreeGrafter"/>
</dbReference>
<feature type="compositionally biased region" description="Polar residues" evidence="6">
    <location>
        <begin position="733"/>
        <end position="751"/>
    </location>
</feature>
<evidence type="ECO:0000313" key="8">
    <source>
        <dbReference type="EMBL" id="KAK3733459.1"/>
    </source>
</evidence>
<name>A0AAE1CT01_9GAST</name>
<keyword evidence="9" id="KW-1185">Reference proteome</keyword>
<feature type="region of interest" description="Disordered" evidence="6">
    <location>
        <begin position="730"/>
        <end position="751"/>
    </location>
</feature>
<feature type="transmembrane region" description="Helical" evidence="7">
    <location>
        <begin position="260"/>
        <end position="286"/>
    </location>
</feature>
<protein>
    <submittedName>
        <fullName evidence="8">Uncharacterized protein</fullName>
    </submittedName>
</protein>
<evidence type="ECO:0000313" key="9">
    <source>
        <dbReference type="Proteomes" id="UP001283361"/>
    </source>
</evidence>
<evidence type="ECO:0000256" key="2">
    <source>
        <dbReference type="ARBA" id="ARBA00022448"/>
    </source>
</evidence>
<evidence type="ECO:0000256" key="7">
    <source>
        <dbReference type="SAM" id="Phobius"/>
    </source>
</evidence>
<evidence type="ECO:0000256" key="6">
    <source>
        <dbReference type="SAM" id="MobiDB-lite"/>
    </source>
</evidence>
<feature type="compositionally biased region" description="Polar residues" evidence="6">
    <location>
        <begin position="533"/>
        <end position="543"/>
    </location>
</feature>
<feature type="transmembrane region" description="Helical" evidence="7">
    <location>
        <begin position="600"/>
        <end position="620"/>
    </location>
</feature>
<dbReference type="AlphaFoldDB" id="A0AAE1CT01"/>
<gene>
    <name evidence="8" type="ORF">RRG08_019727</name>
</gene>
<evidence type="ECO:0000256" key="5">
    <source>
        <dbReference type="ARBA" id="ARBA00023136"/>
    </source>
</evidence>
<feature type="transmembrane region" description="Helical" evidence="7">
    <location>
        <begin position="137"/>
        <end position="157"/>
    </location>
</feature>
<proteinExistence type="predicted"/>
<feature type="transmembrane region" description="Helical" evidence="7">
    <location>
        <begin position="213"/>
        <end position="240"/>
    </location>
</feature>
<dbReference type="Proteomes" id="UP001283361">
    <property type="component" value="Unassembled WGS sequence"/>
</dbReference>
<feature type="transmembrane region" description="Helical" evidence="7">
    <location>
        <begin position="43"/>
        <end position="67"/>
    </location>
</feature>
<accession>A0AAE1CT01</accession>
<feature type="transmembrane region" description="Helical" evidence="7">
    <location>
        <begin position="111"/>
        <end position="130"/>
    </location>
</feature>
<dbReference type="PANTHER" id="PTHR43243:SF4">
    <property type="entry name" value="CATIONIC AMINO ACID TRANSPORTER 4"/>
    <property type="match status" value="1"/>
</dbReference>
<feature type="transmembrane region" description="Helical" evidence="7">
    <location>
        <begin position="698"/>
        <end position="721"/>
    </location>
</feature>
<feature type="transmembrane region" description="Helical" evidence="7">
    <location>
        <begin position="169"/>
        <end position="192"/>
    </location>
</feature>
<feature type="region of interest" description="Disordered" evidence="6">
    <location>
        <begin position="533"/>
        <end position="556"/>
    </location>
</feature>
<organism evidence="8 9">
    <name type="scientific">Elysia crispata</name>
    <name type="common">lettuce slug</name>
    <dbReference type="NCBI Taxonomy" id="231223"/>
    <lineage>
        <taxon>Eukaryota</taxon>
        <taxon>Metazoa</taxon>
        <taxon>Spiralia</taxon>
        <taxon>Lophotrochozoa</taxon>
        <taxon>Mollusca</taxon>
        <taxon>Gastropoda</taxon>
        <taxon>Heterobranchia</taxon>
        <taxon>Euthyneura</taxon>
        <taxon>Panpulmonata</taxon>
        <taxon>Sacoglossa</taxon>
        <taxon>Placobranchoidea</taxon>
        <taxon>Plakobranchidae</taxon>
        <taxon>Elysia</taxon>
    </lineage>
</organism>
<dbReference type="GO" id="GO:0015171">
    <property type="term" value="F:amino acid transmembrane transporter activity"/>
    <property type="evidence" value="ECO:0007669"/>
    <property type="project" value="TreeGrafter"/>
</dbReference>
<feature type="transmembrane region" description="Helical" evidence="7">
    <location>
        <begin position="307"/>
        <end position="326"/>
    </location>
</feature>
<evidence type="ECO:0000256" key="3">
    <source>
        <dbReference type="ARBA" id="ARBA00022692"/>
    </source>
</evidence>
<keyword evidence="2" id="KW-0813">Transport</keyword>
<evidence type="ECO:0000256" key="4">
    <source>
        <dbReference type="ARBA" id="ARBA00022989"/>
    </source>
</evidence>
<keyword evidence="4 7" id="KW-1133">Transmembrane helix</keyword>
<dbReference type="EMBL" id="JAWDGP010006898">
    <property type="protein sequence ID" value="KAK3733459.1"/>
    <property type="molecule type" value="Genomic_DNA"/>
</dbReference>
<sequence length="810" mass="87718">MARDTAGPGVVFSVLIGALVTVLNVLVFAEFSTSIPQTGAQYIYLYKVFGEFAAFIAGVLIILAGMLTASAGCQGWSGVIDAYFDNAVQNYTTAILGESPLGAPFCPTPNILAFFLQAGVTIFVCFNILCTSVVNAVLGYLNCLVLIFVFVAGLVFGDSQNFVNTSAGGMLPYGVAGVFQAAFLSLFAISEFETTTMSAEEAAEPAKSIPRAMIFSLGIATILHIATVTGMLFLSPYWLLDQRSPLPVAFDHLGLHWAKLVVTLTIMVGLSNLQMVTVYSVSRCVYRMSKDGLLFPFFLVVDKQSDIPLRAVLFTGITSAVLGTFFDLAFLIQLTVVFNVVSYIVVASALIRLKITQTNIAECYLPPPPSSREIDKDQDNDYTYTQNIQDSPLIGALKSNSWLKKINYTNTQDQPNASSNELVRKIELEKWDQKKDILTALNKKRRLANPPSDGVHVSKSQRLIDGDNHANHSRQATGNTLRAGISLMTTINIGARCETAAGANNGVEISPPSNTQTRNSELAQSSVLPDTTTVIHPTSSKLPHTTKRTDQIDPGYDQPCEPPSRCMSTPPDRPSRVHPHLDTVASRTALWLTPIVPGILSYNVLVLLHLVACVALAVLIDYNFRDGLTNAQFGLVVVMVILVCAVLAICICLWSLCATRGDQARETFQSPATPLVPTLAIVSSASLLLVGAQEKAGLELLIVTVVVIVGYLVMTFFRYVAERRSQNEGEKQTLCSRNGGQETSPLQNGGLYSSVTSKTFTGLADTAHPQEPQVGFVRADRTRTAMKRAPPGYLSEIWANLLYIATSQAR</sequence>
<dbReference type="Gene3D" id="1.20.1740.10">
    <property type="entry name" value="Amino acid/polyamine transporter I"/>
    <property type="match status" value="1"/>
</dbReference>
<reference evidence="8" key="1">
    <citation type="journal article" date="2023" name="G3 (Bethesda)">
        <title>A reference genome for the long-term kleptoplast-retaining sea slug Elysia crispata morphotype clarki.</title>
        <authorList>
            <person name="Eastman K.E."/>
            <person name="Pendleton A.L."/>
            <person name="Shaikh M.A."/>
            <person name="Suttiyut T."/>
            <person name="Ogas R."/>
            <person name="Tomko P."/>
            <person name="Gavelis G."/>
            <person name="Widhalm J.R."/>
            <person name="Wisecaver J.H."/>
        </authorList>
    </citation>
    <scope>NUCLEOTIDE SEQUENCE</scope>
    <source>
        <strain evidence="8">ECLA1</strain>
    </source>
</reference>
<evidence type="ECO:0000256" key="1">
    <source>
        <dbReference type="ARBA" id="ARBA00004141"/>
    </source>
</evidence>
<feature type="transmembrane region" description="Helical" evidence="7">
    <location>
        <begin position="675"/>
        <end position="692"/>
    </location>
</feature>
<dbReference type="InterPro" id="IPR002293">
    <property type="entry name" value="AA/rel_permease1"/>
</dbReference>